<sequence length="142" mass="14772">MAPIDYSKWDNIDTDSEPETASPQPPAPKAAAPKAALPSAPVTPHASVLTSPPTQGDASGHIRAVIVRCEAEKHASPPWSSTTIPSDHAVFSNAVPPIPGLIGVPLVVHCVGTRSANRADLDNSIAMYLNIDAKSGFAPPPW</sequence>
<reference evidence="2" key="1">
    <citation type="submission" date="2020-03" db="EMBL/GenBank/DDBJ databases">
        <title>Draft Genome Sequence of Cylindrodendrum hubeiense.</title>
        <authorList>
            <person name="Buettner E."/>
            <person name="Kellner H."/>
        </authorList>
    </citation>
    <scope>NUCLEOTIDE SEQUENCE</scope>
    <source>
        <strain evidence="2">IHI 201604</strain>
    </source>
</reference>
<gene>
    <name evidence="2" type="ORF">G7Z17_g1376</name>
</gene>
<dbReference type="Proteomes" id="UP000722485">
    <property type="component" value="Unassembled WGS sequence"/>
</dbReference>
<protein>
    <submittedName>
        <fullName evidence="2">Uncharacterized protein</fullName>
    </submittedName>
</protein>
<dbReference type="EMBL" id="JAANBB010000011">
    <property type="protein sequence ID" value="KAF7556516.1"/>
    <property type="molecule type" value="Genomic_DNA"/>
</dbReference>
<feature type="compositionally biased region" description="Polar residues" evidence="1">
    <location>
        <begin position="48"/>
        <end position="57"/>
    </location>
</feature>
<name>A0A9P5HIK1_9HYPO</name>
<evidence type="ECO:0000313" key="2">
    <source>
        <dbReference type="EMBL" id="KAF7556516.1"/>
    </source>
</evidence>
<feature type="compositionally biased region" description="Low complexity" evidence="1">
    <location>
        <begin position="29"/>
        <end position="40"/>
    </location>
</feature>
<accession>A0A9P5HIK1</accession>
<comment type="caution">
    <text evidence="2">The sequence shown here is derived from an EMBL/GenBank/DDBJ whole genome shotgun (WGS) entry which is preliminary data.</text>
</comment>
<dbReference type="AlphaFoldDB" id="A0A9P5HIK1"/>
<evidence type="ECO:0000313" key="3">
    <source>
        <dbReference type="Proteomes" id="UP000722485"/>
    </source>
</evidence>
<dbReference type="OrthoDB" id="5046144at2759"/>
<evidence type="ECO:0000256" key="1">
    <source>
        <dbReference type="SAM" id="MobiDB-lite"/>
    </source>
</evidence>
<proteinExistence type="predicted"/>
<organism evidence="2 3">
    <name type="scientific">Cylindrodendrum hubeiense</name>
    <dbReference type="NCBI Taxonomy" id="595255"/>
    <lineage>
        <taxon>Eukaryota</taxon>
        <taxon>Fungi</taxon>
        <taxon>Dikarya</taxon>
        <taxon>Ascomycota</taxon>
        <taxon>Pezizomycotina</taxon>
        <taxon>Sordariomycetes</taxon>
        <taxon>Hypocreomycetidae</taxon>
        <taxon>Hypocreales</taxon>
        <taxon>Nectriaceae</taxon>
        <taxon>Cylindrodendrum</taxon>
    </lineage>
</organism>
<feature type="region of interest" description="Disordered" evidence="1">
    <location>
        <begin position="1"/>
        <end position="61"/>
    </location>
</feature>
<keyword evidence="3" id="KW-1185">Reference proteome</keyword>